<gene>
    <name evidence="1" type="ORF">LCGC14_0358720</name>
</gene>
<name>A0A0F9TRM0_9ZZZZ</name>
<reference evidence="1" key="1">
    <citation type="journal article" date="2015" name="Nature">
        <title>Complex archaea that bridge the gap between prokaryotes and eukaryotes.</title>
        <authorList>
            <person name="Spang A."/>
            <person name="Saw J.H."/>
            <person name="Jorgensen S.L."/>
            <person name="Zaremba-Niedzwiedzka K."/>
            <person name="Martijn J."/>
            <person name="Lind A.E."/>
            <person name="van Eijk R."/>
            <person name="Schleper C."/>
            <person name="Guy L."/>
            <person name="Ettema T.J."/>
        </authorList>
    </citation>
    <scope>NUCLEOTIDE SEQUENCE</scope>
</reference>
<accession>A0A0F9TRM0</accession>
<comment type="caution">
    <text evidence="1">The sequence shown here is derived from an EMBL/GenBank/DDBJ whole genome shotgun (WGS) entry which is preliminary data.</text>
</comment>
<dbReference type="Gene3D" id="3.30.420.280">
    <property type="match status" value="1"/>
</dbReference>
<organism evidence="1">
    <name type="scientific">marine sediment metagenome</name>
    <dbReference type="NCBI Taxonomy" id="412755"/>
    <lineage>
        <taxon>unclassified sequences</taxon>
        <taxon>metagenomes</taxon>
        <taxon>ecological metagenomes</taxon>
    </lineage>
</organism>
<dbReference type="Gene3D" id="3.40.50.300">
    <property type="entry name" value="P-loop containing nucleotide triphosphate hydrolases"/>
    <property type="match status" value="1"/>
</dbReference>
<dbReference type="EMBL" id="LAZR01000276">
    <property type="protein sequence ID" value="KKN77597.1"/>
    <property type="molecule type" value="Genomic_DNA"/>
</dbReference>
<evidence type="ECO:0008006" key="2">
    <source>
        <dbReference type="Google" id="ProtNLM"/>
    </source>
</evidence>
<protein>
    <recommendedName>
        <fullName evidence="2">Phage terminase large subunit N-terminal domain-containing protein</fullName>
    </recommendedName>
</protein>
<evidence type="ECO:0000313" key="1">
    <source>
        <dbReference type="EMBL" id="KKN77597.1"/>
    </source>
</evidence>
<dbReference type="AlphaFoldDB" id="A0A0F9TRM0"/>
<sequence>MVAKPKTRLPHHFEPRPYQVPFLRAMDNGLKRAVCCWHRRAGKDKTFLNFMIKRMFERIGNYYYYFPAATDGRKAIWDNIDRNGFHFLDHFPKELFPRNKRNATEMRIEAVNGSVFRIIGTDMKEPVGPNPVGCVFSEYSLQRPSVWDKIRPILAENEGWAVFNFTSRGKNHGYRLYMMAKENPNWFCELLTVDDTNAIKPEAIQDEIDAGMAPDMVQQEFYCSFDLGAEGSYYAKLIAEAYNVEPPRVTNVPCDDTALVYTFWDLGVDDDTAIWFVQFIGKEIRLIDYYHHHGEGLSHYAKVLRNLPYNYGQHYLPHDVKARMQGRTIETRLDILKTLLSEPIEVVEEHLIEDGIAAAKGIISLCWFDKTKCARGLDCLENYRQKYDEKLKAYSGRPFHDEFSHAADAFRYLAIAYRYQLLIDHQRIGYPHPISSAPSSHKRRDRLASYR</sequence>
<proteinExistence type="predicted"/>
<dbReference type="InterPro" id="IPR027417">
    <property type="entry name" value="P-loop_NTPase"/>
</dbReference>